<comment type="subcellular location">
    <subcellularLocation>
        <location evidence="5">Cytoplasm</location>
    </subcellularLocation>
</comment>
<keyword evidence="3 5" id="KW-0547">Nucleotide-binding</keyword>
<dbReference type="InterPro" id="IPR027417">
    <property type="entry name" value="P-loop_NTPase"/>
</dbReference>
<evidence type="ECO:0000256" key="4">
    <source>
        <dbReference type="ARBA" id="ARBA00022777"/>
    </source>
</evidence>
<gene>
    <name evidence="8" type="primary">udk_1</name>
    <name evidence="7" type="ORF">Lbir_1204</name>
    <name evidence="8" type="ORF">NCTC12437_00319</name>
</gene>
<dbReference type="EMBL" id="UGNW01000001">
    <property type="protein sequence ID" value="STX30561.1"/>
    <property type="molecule type" value="Genomic_DNA"/>
</dbReference>
<comment type="similarity">
    <text evidence="5">Belongs to the uridine kinase family.</text>
</comment>
<comment type="catalytic activity">
    <reaction evidence="5">
        <text>cytidine + ATP = CMP + ADP + H(+)</text>
        <dbReference type="Rhea" id="RHEA:24674"/>
        <dbReference type="ChEBI" id="CHEBI:15378"/>
        <dbReference type="ChEBI" id="CHEBI:17562"/>
        <dbReference type="ChEBI" id="CHEBI:30616"/>
        <dbReference type="ChEBI" id="CHEBI:60377"/>
        <dbReference type="ChEBI" id="CHEBI:456216"/>
        <dbReference type="EC" id="2.7.1.48"/>
    </reaction>
</comment>
<dbReference type="AlphaFoldDB" id="A0A378I7F4"/>
<dbReference type="PANTHER" id="PTHR10285">
    <property type="entry name" value="URIDINE KINASE"/>
    <property type="match status" value="1"/>
</dbReference>
<name>A0A378I7F4_9GAMM</name>
<keyword evidence="9" id="KW-1185">Reference proteome</keyword>
<dbReference type="InterPro" id="IPR006083">
    <property type="entry name" value="PRK/URK"/>
</dbReference>
<dbReference type="EMBL" id="LNXT01000015">
    <property type="protein sequence ID" value="KTC72429.1"/>
    <property type="molecule type" value="Genomic_DNA"/>
</dbReference>
<dbReference type="EC" id="2.7.1.48" evidence="5"/>
<dbReference type="InterPro" id="IPR000764">
    <property type="entry name" value="Uridine_kinase-like"/>
</dbReference>
<evidence type="ECO:0000313" key="9">
    <source>
        <dbReference type="Proteomes" id="UP000054735"/>
    </source>
</evidence>
<reference evidence="7 9" key="1">
    <citation type="submission" date="2015-11" db="EMBL/GenBank/DDBJ databases">
        <title>Genomic analysis of 38 Legionella species identifies large and diverse effector repertoires.</title>
        <authorList>
            <person name="Burstein D."/>
            <person name="Amaro F."/>
            <person name="Zusman T."/>
            <person name="Lifshitz Z."/>
            <person name="Cohen O."/>
            <person name="Gilbert J.A."/>
            <person name="Pupko T."/>
            <person name="Shuman H.A."/>
            <person name="Segal G."/>
        </authorList>
    </citation>
    <scope>NUCLEOTIDE SEQUENCE [LARGE SCALE GENOMIC DNA]</scope>
    <source>
        <strain evidence="7 9">CDC#1407-AL-14</strain>
    </source>
</reference>
<evidence type="ECO:0000259" key="6">
    <source>
        <dbReference type="Pfam" id="PF00485"/>
    </source>
</evidence>
<dbReference type="GO" id="GO:0044211">
    <property type="term" value="P:CTP salvage"/>
    <property type="evidence" value="ECO:0007669"/>
    <property type="project" value="UniProtKB-UniPathway"/>
</dbReference>
<proteinExistence type="inferred from homology"/>
<sequence>MDIILIGIAGASGSGKTTVAAELQQYYGADHCSIISSDNYYKGLGTTPIEQWLEVNFDHPDSIEFERLAEHLKQLKSGQSVEMPLYDYSTSTRKKETQLITPTPIIIVEGILIFYPDYIAELFNMRIFVKAEADVCLIRRIERDTAERGLTTEKVIAQYRRYVKPMYELYVKPYKNRADIIIENNSETHLSPERFQFDLTAITQLLNLKANALREIESLQIDLINTDFSSQN</sequence>
<feature type="domain" description="Phosphoribulokinase/uridine kinase" evidence="6">
    <location>
        <begin position="5"/>
        <end position="189"/>
    </location>
</feature>
<dbReference type="GO" id="GO:0004849">
    <property type="term" value="F:uridine kinase activity"/>
    <property type="evidence" value="ECO:0007669"/>
    <property type="project" value="UniProtKB-EC"/>
</dbReference>
<dbReference type="NCBIfam" id="TIGR00235">
    <property type="entry name" value="udk"/>
    <property type="match status" value="1"/>
</dbReference>
<dbReference type="Proteomes" id="UP000054735">
    <property type="component" value="Unassembled WGS sequence"/>
</dbReference>
<keyword evidence="5" id="KW-0963">Cytoplasm</keyword>
<keyword evidence="2 5" id="KW-0808">Transferase</keyword>
<dbReference type="GO" id="GO:0044206">
    <property type="term" value="P:UMP salvage"/>
    <property type="evidence" value="ECO:0007669"/>
    <property type="project" value="UniProtKB-UniPathway"/>
</dbReference>
<dbReference type="GO" id="GO:0005524">
    <property type="term" value="F:ATP binding"/>
    <property type="evidence" value="ECO:0007669"/>
    <property type="project" value="UniProtKB-KW"/>
</dbReference>
<dbReference type="UniPathway" id="UPA00574">
    <property type="reaction ID" value="UER00637"/>
</dbReference>
<dbReference type="PRINTS" id="PR00988">
    <property type="entry name" value="URIDINKINASE"/>
</dbReference>
<dbReference type="Proteomes" id="UP000255066">
    <property type="component" value="Unassembled WGS sequence"/>
</dbReference>
<dbReference type="NCBIfam" id="NF004018">
    <property type="entry name" value="PRK05480.1"/>
    <property type="match status" value="1"/>
</dbReference>
<dbReference type="UniPathway" id="UPA00579">
    <property type="reaction ID" value="UER00640"/>
</dbReference>
<comment type="pathway">
    <text evidence="1 5">Pyrimidine metabolism; UMP biosynthesis via salvage pathway; UMP from uridine: step 1/1.</text>
</comment>
<evidence type="ECO:0000256" key="2">
    <source>
        <dbReference type="ARBA" id="ARBA00022679"/>
    </source>
</evidence>
<dbReference type="CDD" id="cd02023">
    <property type="entry name" value="UMPK"/>
    <property type="match status" value="1"/>
</dbReference>
<evidence type="ECO:0000313" key="10">
    <source>
        <dbReference type="Proteomes" id="UP000255066"/>
    </source>
</evidence>
<dbReference type="GO" id="GO:0005737">
    <property type="term" value="C:cytoplasm"/>
    <property type="evidence" value="ECO:0007669"/>
    <property type="project" value="UniProtKB-SubCell"/>
</dbReference>
<keyword evidence="4 5" id="KW-0418">Kinase</keyword>
<dbReference type="Gene3D" id="3.40.50.300">
    <property type="entry name" value="P-loop containing nucleotide triphosphate hydrolases"/>
    <property type="match status" value="1"/>
</dbReference>
<protein>
    <recommendedName>
        <fullName evidence="5">Uridine kinase</fullName>
        <ecNumber evidence="5">2.7.1.48</ecNumber>
    </recommendedName>
</protein>
<reference evidence="8 10" key="2">
    <citation type="submission" date="2018-06" db="EMBL/GenBank/DDBJ databases">
        <authorList>
            <consortium name="Pathogen Informatics"/>
            <person name="Doyle S."/>
        </authorList>
    </citation>
    <scope>NUCLEOTIDE SEQUENCE [LARGE SCALE GENOMIC DNA]</scope>
    <source>
        <strain evidence="8 10">NCTC12437</strain>
    </source>
</reference>
<evidence type="ECO:0000256" key="1">
    <source>
        <dbReference type="ARBA" id="ARBA00004690"/>
    </source>
</evidence>
<organism evidence="8 10">
    <name type="scientific">Legionella birminghamensis</name>
    <dbReference type="NCBI Taxonomy" id="28083"/>
    <lineage>
        <taxon>Bacteria</taxon>
        <taxon>Pseudomonadati</taxon>
        <taxon>Pseudomonadota</taxon>
        <taxon>Gammaproteobacteria</taxon>
        <taxon>Legionellales</taxon>
        <taxon>Legionellaceae</taxon>
        <taxon>Legionella</taxon>
    </lineage>
</organism>
<dbReference type="SUPFAM" id="SSF52540">
    <property type="entry name" value="P-loop containing nucleoside triphosphate hydrolases"/>
    <property type="match status" value="1"/>
</dbReference>
<evidence type="ECO:0000313" key="8">
    <source>
        <dbReference type="EMBL" id="STX30561.1"/>
    </source>
</evidence>
<comment type="pathway">
    <text evidence="5">Pyrimidine metabolism; CTP biosynthesis via salvage pathway; CTP from cytidine: step 1/3.</text>
</comment>
<evidence type="ECO:0000313" key="7">
    <source>
        <dbReference type="EMBL" id="KTC72429.1"/>
    </source>
</evidence>
<dbReference type="STRING" id="28083.Lbir_1204"/>
<dbReference type="RefSeq" id="WP_058523287.1">
    <property type="nucleotide sequence ID" value="NZ_CAAAHV010000002.1"/>
</dbReference>
<evidence type="ECO:0000256" key="3">
    <source>
        <dbReference type="ARBA" id="ARBA00022741"/>
    </source>
</evidence>
<evidence type="ECO:0000256" key="5">
    <source>
        <dbReference type="RuleBase" id="RU003825"/>
    </source>
</evidence>
<dbReference type="Pfam" id="PF00485">
    <property type="entry name" value="PRK"/>
    <property type="match status" value="1"/>
</dbReference>
<keyword evidence="5" id="KW-0067">ATP-binding</keyword>
<comment type="catalytic activity">
    <reaction evidence="5">
        <text>uridine + ATP = UMP + ADP + H(+)</text>
        <dbReference type="Rhea" id="RHEA:16825"/>
        <dbReference type="ChEBI" id="CHEBI:15378"/>
        <dbReference type="ChEBI" id="CHEBI:16704"/>
        <dbReference type="ChEBI" id="CHEBI:30616"/>
        <dbReference type="ChEBI" id="CHEBI:57865"/>
        <dbReference type="ChEBI" id="CHEBI:456216"/>
        <dbReference type="EC" id="2.7.1.48"/>
    </reaction>
</comment>
<accession>A0A378I7F4</accession>